<protein>
    <submittedName>
        <fullName evidence="11">RND superfamily putative drug exporter</fullName>
    </submittedName>
</protein>
<evidence type="ECO:0000256" key="4">
    <source>
        <dbReference type="ARBA" id="ARBA00022692"/>
    </source>
</evidence>
<dbReference type="PANTHER" id="PTHR33406">
    <property type="entry name" value="MEMBRANE PROTEIN MJ1562-RELATED"/>
    <property type="match status" value="1"/>
</dbReference>
<evidence type="ECO:0000256" key="8">
    <source>
        <dbReference type="SAM" id="Phobius"/>
    </source>
</evidence>
<dbReference type="InterPro" id="IPR004869">
    <property type="entry name" value="MMPL_dom"/>
</dbReference>
<dbReference type="Pfam" id="PF03176">
    <property type="entry name" value="MMPL"/>
    <property type="match status" value="2"/>
</dbReference>
<gene>
    <name evidence="11" type="ORF">BJY28_001070</name>
</gene>
<evidence type="ECO:0000256" key="6">
    <source>
        <dbReference type="ARBA" id="ARBA00023136"/>
    </source>
</evidence>
<accession>A0A852XDR3</accession>
<keyword evidence="3" id="KW-1003">Cell membrane</keyword>
<dbReference type="SUPFAM" id="SSF82866">
    <property type="entry name" value="Multidrug efflux transporter AcrB transmembrane domain"/>
    <property type="match status" value="2"/>
</dbReference>
<feature type="transmembrane region" description="Helical" evidence="8">
    <location>
        <begin position="250"/>
        <end position="272"/>
    </location>
</feature>
<feature type="transmembrane region" description="Helical" evidence="8">
    <location>
        <begin position="527"/>
        <end position="545"/>
    </location>
</feature>
<dbReference type="PROSITE" id="PS50156">
    <property type="entry name" value="SSD"/>
    <property type="match status" value="2"/>
</dbReference>
<evidence type="ECO:0000259" key="10">
    <source>
        <dbReference type="PROSITE" id="PS50156"/>
    </source>
</evidence>
<feature type="transmembrane region" description="Helical" evidence="8">
    <location>
        <begin position="552"/>
        <end position="573"/>
    </location>
</feature>
<comment type="caution">
    <text evidence="11">The sequence shown here is derived from an EMBL/GenBank/DDBJ whole genome shotgun (WGS) entry which is preliminary data.</text>
</comment>
<feature type="chain" id="PRO_5032323202" evidence="9">
    <location>
        <begin position="32"/>
        <end position="702"/>
    </location>
</feature>
<dbReference type="RefSeq" id="WP_179462078.1">
    <property type="nucleotide sequence ID" value="NZ_JACBZX010000001.1"/>
</dbReference>
<evidence type="ECO:0000313" key="12">
    <source>
        <dbReference type="Proteomes" id="UP000592181"/>
    </source>
</evidence>
<feature type="transmembrane region" description="Helical" evidence="8">
    <location>
        <begin position="658"/>
        <end position="686"/>
    </location>
</feature>
<comment type="subcellular location">
    <subcellularLocation>
        <location evidence="1">Cell membrane</location>
        <topology evidence="1">Multi-pass membrane protein</topology>
    </subcellularLocation>
</comment>
<evidence type="ECO:0000256" key="9">
    <source>
        <dbReference type="SAM" id="SignalP"/>
    </source>
</evidence>
<evidence type="ECO:0000256" key="1">
    <source>
        <dbReference type="ARBA" id="ARBA00004651"/>
    </source>
</evidence>
<feature type="transmembrane region" description="Helical" evidence="8">
    <location>
        <begin position="625"/>
        <end position="652"/>
    </location>
</feature>
<feature type="transmembrane region" description="Helical" evidence="8">
    <location>
        <begin position="322"/>
        <end position="349"/>
    </location>
</feature>
<feature type="transmembrane region" description="Helical" evidence="8">
    <location>
        <begin position="217"/>
        <end position="238"/>
    </location>
</feature>
<keyword evidence="9" id="KW-0732">Signal</keyword>
<feature type="domain" description="SSD" evidence="10">
    <location>
        <begin position="230"/>
        <end position="347"/>
    </location>
</feature>
<feature type="signal peptide" evidence="9">
    <location>
        <begin position="1"/>
        <end position="31"/>
    </location>
</feature>
<keyword evidence="4 8" id="KW-0812">Transmembrane</keyword>
<feature type="transmembrane region" description="Helical" evidence="8">
    <location>
        <begin position="293"/>
        <end position="316"/>
    </location>
</feature>
<dbReference type="PANTHER" id="PTHR33406:SF6">
    <property type="entry name" value="MEMBRANE PROTEIN YDGH-RELATED"/>
    <property type="match status" value="1"/>
</dbReference>
<keyword evidence="12" id="KW-1185">Reference proteome</keyword>
<proteinExistence type="inferred from homology"/>
<feature type="domain" description="SSD" evidence="10">
    <location>
        <begin position="555"/>
        <end position="683"/>
    </location>
</feature>
<dbReference type="EMBL" id="JACBZX010000001">
    <property type="protein sequence ID" value="NYG36601.1"/>
    <property type="molecule type" value="Genomic_DNA"/>
</dbReference>
<dbReference type="Proteomes" id="UP000592181">
    <property type="component" value="Unassembled WGS sequence"/>
</dbReference>
<evidence type="ECO:0000256" key="3">
    <source>
        <dbReference type="ARBA" id="ARBA00022475"/>
    </source>
</evidence>
<dbReference type="GO" id="GO:0005886">
    <property type="term" value="C:plasma membrane"/>
    <property type="evidence" value="ECO:0007669"/>
    <property type="project" value="UniProtKB-SubCell"/>
</dbReference>
<feature type="transmembrane region" description="Helical" evidence="8">
    <location>
        <begin position="585"/>
        <end position="604"/>
    </location>
</feature>
<dbReference type="InterPro" id="IPR050545">
    <property type="entry name" value="Mycobact_MmpL"/>
</dbReference>
<feature type="compositionally biased region" description="Low complexity" evidence="7">
    <location>
        <begin position="106"/>
        <end position="118"/>
    </location>
</feature>
<reference evidence="11 12" key="1">
    <citation type="submission" date="2020-07" db="EMBL/GenBank/DDBJ databases">
        <title>Sequencing the genomes of 1000 actinobacteria strains.</title>
        <authorList>
            <person name="Klenk H.-P."/>
        </authorList>
    </citation>
    <scope>NUCLEOTIDE SEQUENCE [LARGE SCALE GENOMIC DNA]</scope>
    <source>
        <strain evidence="11 12">DSM 24723</strain>
    </source>
</reference>
<keyword evidence="5 8" id="KW-1133">Transmembrane helix</keyword>
<evidence type="ECO:0000256" key="5">
    <source>
        <dbReference type="ARBA" id="ARBA00022989"/>
    </source>
</evidence>
<organism evidence="11 12">
    <name type="scientific">Janibacter alkaliphilus</name>
    <dbReference type="NCBI Taxonomy" id="1069963"/>
    <lineage>
        <taxon>Bacteria</taxon>
        <taxon>Bacillati</taxon>
        <taxon>Actinomycetota</taxon>
        <taxon>Actinomycetes</taxon>
        <taxon>Micrococcales</taxon>
        <taxon>Intrasporangiaceae</taxon>
        <taxon>Janibacter</taxon>
    </lineage>
</organism>
<feature type="region of interest" description="Disordered" evidence="7">
    <location>
        <begin position="96"/>
        <end position="132"/>
    </location>
</feature>
<evidence type="ECO:0000256" key="7">
    <source>
        <dbReference type="SAM" id="MobiDB-lite"/>
    </source>
</evidence>
<keyword evidence="6 8" id="KW-0472">Membrane</keyword>
<dbReference type="AlphaFoldDB" id="A0A852XDR3"/>
<comment type="similarity">
    <text evidence="2">Belongs to the resistance-nodulation-cell division (RND) (TC 2.A.6) family. MmpL subfamily.</text>
</comment>
<sequence>MSQRLTALITSKRSAWAVILLALILSGLAFAAGPAERDPSVTDSLPDGAESTTATALAEQLPQQDDSTAVILFTAASGSLTDGQLDELTALATDLTGSQSGQSAPDAQAGQDGSAGQDGQRGGPPPITVSDDGTAAVVVTPVEATTATDTSAAVTDLRERLADDTPDGVDVGVTGPSAIQADLAAVFEGADFRLLGATATVVATLLVVTYRSPVLWIFPLLVIGTGDRVASIAATTVLKATGTAWDESTTGILSVLVFGAGTNYALLLISRYRDELRRTADRREALATSLTRTAHAVLASATTVVVGVLTLLLSAFPTTRGLGLACAVGIVVAVLYALVVLPAVLSYLGRWVFWPQVPREGQETLSDGRSLWRRIGDRVAARPAAFVAGALLVLAVGAAGISQVRLGLPDAEQFLDTPESITTGERLGESFPAGSTNPTSVLTRDDVAEVQQRVEGTDGVALVRPSGSTEDGDLAGLSVTLADAPDTDAAEQTVRDLRAALDGTDSYVGGSTAEAIDAEAAYTDDQLTIMPLALGLVLIALVGLLRSLVAPVLLVATVVATFLASLGLSWWVFTGVFGFTALGGNAPLFAFLFLVALGVDYNIFLVTRAREEWPAHGTREGMLRALAATGGVITSAGILLAAVFAVLGVLPLVVLAQIGTIICIGVLLDTLLVRTVLVPALALLLGDRFWWPRDSRQPRHAA</sequence>
<name>A0A852XDR3_9MICO</name>
<feature type="transmembrane region" description="Helical" evidence="8">
    <location>
        <begin position="379"/>
        <end position="401"/>
    </location>
</feature>
<dbReference type="InterPro" id="IPR000731">
    <property type="entry name" value="SSD"/>
</dbReference>
<dbReference type="Gene3D" id="1.20.1640.10">
    <property type="entry name" value="Multidrug efflux transporter AcrB transmembrane domain"/>
    <property type="match status" value="2"/>
</dbReference>
<evidence type="ECO:0000313" key="11">
    <source>
        <dbReference type="EMBL" id="NYG36601.1"/>
    </source>
</evidence>
<evidence type="ECO:0000256" key="2">
    <source>
        <dbReference type="ARBA" id="ARBA00010157"/>
    </source>
</evidence>
<feature type="transmembrane region" description="Helical" evidence="8">
    <location>
        <begin position="192"/>
        <end position="210"/>
    </location>
</feature>